<feature type="domain" description="DUF6593" evidence="1">
    <location>
        <begin position="14"/>
        <end position="184"/>
    </location>
</feature>
<keyword evidence="3" id="KW-1185">Reference proteome</keyword>
<name>A0AAW0F8C4_9APHY</name>
<accession>A0AAW0F8C4</accession>
<evidence type="ECO:0000259" key="1">
    <source>
        <dbReference type="Pfam" id="PF20236"/>
    </source>
</evidence>
<proteinExistence type="predicted"/>
<dbReference type="AlphaFoldDB" id="A0AAW0F8C4"/>
<organism evidence="2 3">
    <name type="scientific">Cerrena zonata</name>
    <dbReference type="NCBI Taxonomy" id="2478898"/>
    <lineage>
        <taxon>Eukaryota</taxon>
        <taxon>Fungi</taxon>
        <taxon>Dikarya</taxon>
        <taxon>Basidiomycota</taxon>
        <taxon>Agaricomycotina</taxon>
        <taxon>Agaricomycetes</taxon>
        <taxon>Polyporales</taxon>
        <taxon>Cerrenaceae</taxon>
        <taxon>Cerrena</taxon>
    </lineage>
</organism>
<reference evidence="2 3" key="1">
    <citation type="submission" date="2022-09" db="EMBL/GenBank/DDBJ databases">
        <authorList>
            <person name="Palmer J.M."/>
        </authorList>
    </citation>
    <scope>NUCLEOTIDE SEQUENCE [LARGE SCALE GENOMIC DNA]</scope>
    <source>
        <strain evidence="2 3">DSM 7382</strain>
    </source>
</reference>
<gene>
    <name evidence="2" type="ORF">QCA50_019968</name>
</gene>
<dbReference type="InterPro" id="IPR046528">
    <property type="entry name" value="DUF6593"/>
</dbReference>
<protein>
    <recommendedName>
        <fullName evidence="1">DUF6593 domain-containing protein</fullName>
    </recommendedName>
</protein>
<evidence type="ECO:0000313" key="3">
    <source>
        <dbReference type="Proteomes" id="UP001385951"/>
    </source>
</evidence>
<dbReference type="Pfam" id="PF20236">
    <property type="entry name" value="DUF6593"/>
    <property type="match status" value="1"/>
</dbReference>
<dbReference type="EMBL" id="JASBNA010000096">
    <property type="protein sequence ID" value="KAK7677070.1"/>
    <property type="molecule type" value="Genomic_DNA"/>
</dbReference>
<dbReference type="Proteomes" id="UP001385951">
    <property type="component" value="Unassembled WGS sequence"/>
</dbReference>
<comment type="caution">
    <text evidence="2">The sequence shown here is derived from an EMBL/GenBank/DDBJ whole genome shotgun (WGS) entry which is preliminary data.</text>
</comment>
<evidence type="ECO:0000313" key="2">
    <source>
        <dbReference type="EMBL" id="KAK7677070.1"/>
    </source>
</evidence>
<sequence length="203" mass="23241">MHFNTYMHLELTRNSTTSTVLRIPDGRAVYHIKTPGLFTRKTTTIYRIPETSSQRYQDAKKMHDIEPNPEEEIARINWHNIQNSRLIWEGRAYDVQDILKPKYAWLEKKHFTGPDGRNYRWSTSSGTAKVKTDDGSKPARVVVKMNQGNIFKRRHPALEVDDSVTFMLDLIVITWVYVETKRRDAQEAASTSSTSAATAAAAA</sequence>